<dbReference type="PROSITE" id="PS00061">
    <property type="entry name" value="ADH_SHORT"/>
    <property type="match status" value="1"/>
</dbReference>
<dbReference type="PRINTS" id="PR00080">
    <property type="entry name" value="SDRFAMILY"/>
</dbReference>
<keyword evidence="4" id="KW-0539">Nucleus</keyword>
<evidence type="ECO:0000256" key="4">
    <source>
        <dbReference type="ARBA" id="ARBA00023242"/>
    </source>
</evidence>
<dbReference type="SMART" id="SM00066">
    <property type="entry name" value="GAL4"/>
    <property type="match status" value="1"/>
</dbReference>
<dbReference type="InterPro" id="IPR036864">
    <property type="entry name" value="Zn2-C6_fun-type_DNA-bd_sf"/>
</dbReference>
<dbReference type="InterPro" id="IPR036291">
    <property type="entry name" value="NAD(P)-bd_dom_sf"/>
</dbReference>
<feature type="region of interest" description="Disordered" evidence="5">
    <location>
        <begin position="630"/>
        <end position="674"/>
    </location>
</feature>
<evidence type="ECO:0000256" key="1">
    <source>
        <dbReference type="ARBA" id="ARBA00006484"/>
    </source>
</evidence>
<dbReference type="PROSITE" id="PS00463">
    <property type="entry name" value="ZN2_CY6_FUNGAL_1"/>
    <property type="match status" value="1"/>
</dbReference>
<feature type="compositionally biased region" description="Polar residues" evidence="5">
    <location>
        <begin position="123"/>
        <end position="143"/>
    </location>
</feature>
<dbReference type="PRINTS" id="PR00081">
    <property type="entry name" value="GDHRDH"/>
</dbReference>
<feature type="compositionally biased region" description="Basic and acidic residues" evidence="5">
    <location>
        <begin position="638"/>
        <end position="672"/>
    </location>
</feature>
<evidence type="ECO:0000259" key="6">
    <source>
        <dbReference type="PROSITE" id="PS50048"/>
    </source>
</evidence>
<dbReference type="Pfam" id="PF13561">
    <property type="entry name" value="adh_short_C2"/>
    <property type="match status" value="1"/>
</dbReference>
<dbReference type="CDD" id="cd00067">
    <property type="entry name" value="GAL4"/>
    <property type="match status" value="1"/>
</dbReference>
<evidence type="ECO:0000256" key="3">
    <source>
        <dbReference type="ARBA" id="ARBA00023002"/>
    </source>
</evidence>
<dbReference type="InterPro" id="IPR002347">
    <property type="entry name" value="SDR_fam"/>
</dbReference>
<comment type="similarity">
    <text evidence="1">Belongs to the short-chain dehydrogenases/reductases (SDR) family.</text>
</comment>
<dbReference type="Gene3D" id="4.10.240.10">
    <property type="entry name" value="Zn(2)-C6 fungal-type DNA-binding domain"/>
    <property type="match status" value="1"/>
</dbReference>
<proteinExistence type="inferred from homology"/>
<dbReference type="CDD" id="cd12148">
    <property type="entry name" value="fungal_TF_MHR"/>
    <property type="match status" value="1"/>
</dbReference>
<evidence type="ECO:0000256" key="2">
    <source>
        <dbReference type="ARBA" id="ARBA00022857"/>
    </source>
</evidence>
<dbReference type="Pfam" id="PF00172">
    <property type="entry name" value="Zn_clus"/>
    <property type="match status" value="1"/>
</dbReference>
<dbReference type="Gene3D" id="3.40.50.720">
    <property type="entry name" value="NAD(P)-binding Rossmann-like Domain"/>
    <property type="match status" value="1"/>
</dbReference>
<dbReference type="AlphaFoldDB" id="A0A179GKG3"/>
<reference evidence="7 8" key="1">
    <citation type="submission" date="2016-01" db="EMBL/GenBank/DDBJ databases">
        <title>Biosynthesis of antibiotic leucinostatins and their inhibition on Phytophthora in bio-control Purpureocillium lilacinum.</title>
        <authorList>
            <person name="Wang G."/>
            <person name="Liu Z."/>
            <person name="Lin R."/>
            <person name="Li E."/>
            <person name="Mao Z."/>
            <person name="Ling J."/>
            <person name="Yin W."/>
            <person name="Xie B."/>
        </authorList>
    </citation>
    <scope>NUCLEOTIDE SEQUENCE [LARGE SCALE GENOMIC DNA]</scope>
    <source>
        <strain evidence="7">PLBJ-1</strain>
    </source>
</reference>
<dbReference type="PROSITE" id="PS50048">
    <property type="entry name" value="ZN2_CY6_FUNGAL_2"/>
    <property type="match status" value="1"/>
</dbReference>
<dbReference type="EMBL" id="LSBH01000005">
    <property type="protein sequence ID" value="OAQ78376.1"/>
    <property type="molecule type" value="Genomic_DNA"/>
</dbReference>
<dbReference type="InterPro" id="IPR020904">
    <property type="entry name" value="Sc_DH/Rdtase_CS"/>
</dbReference>
<keyword evidence="3" id="KW-0560">Oxidoreductase</keyword>
<dbReference type="GO" id="GO:0008270">
    <property type="term" value="F:zinc ion binding"/>
    <property type="evidence" value="ECO:0007669"/>
    <property type="project" value="InterPro"/>
</dbReference>
<name>A0A179GKG3_PURLI</name>
<organism evidence="7 8">
    <name type="scientific">Purpureocillium lilacinum</name>
    <name type="common">Paecilomyces lilacinus</name>
    <dbReference type="NCBI Taxonomy" id="33203"/>
    <lineage>
        <taxon>Eukaryota</taxon>
        <taxon>Fungi</taxon>
        <taxon>Dikarya</taxon>
        <taxon>Ascomycota</taxon>
        <taxon>Pezizomycotina</taxon>
        <taxon>Sordariomycetes</taxon>
        <taxon>Hypocreomycetidae</taxon>
        <taxon>Hypocreales</taxon>
        <taxon>Ophiocordycipitaceae</taxon>
        <taxon>Purpureocillium</taxon>
    </lineage>
</organism>
<dbReference type="PANTHER" id="PTHR42760:SF5">
    <property type="entry name" value="2-DEHYDRO-3-DEOXY-D-GLUCONATE 5-DEHYDROGENASE"/>
    <property type="match status" value="1"/>
</dbReference>
<protein>
    <submittedName>
        <fullName evidence="7">2-deoxy-D-gluconate 3-dehydrogenase</fullName>
    </submittedName>
</protein>
<feature type="domain" description="Zn(2)-C6 fungal-type" evidence="6">
    <location>
        <begin position="10"/>
        <end position="39"/>
    </location>
</feature>
<comment type="caution">
    <text evidence="7">The sequence shown here is derived from an EMBL/GenBank/DDBJ whole genome shotgun (WGS) entry which is preliminary data.</text>
</comment>
<dbReference type="PANTHER" id="PTHR42760">
    <property type="entry name" value="SHORT-CHAIN DEHYDROGENASES/REDUCTASES FAMILY MEMBER"/>
    <property type="match status" value="1"/>
</dbReference>
<keyword evidence="2" id="KW-0521">NADP</keyword>
<sequence length="978" mass="105776">MPRRHQVRMACQRCRRKRAKCDGEDPCERCKEAGLECVFDHSRRESKDDLRAEIERLRRTNERSDALLDALSSMDDADTYHMVAQGLMDGAVSRQSIYNDLPGHLRLVGMPGAVPAAVVASSLRRNSQPTSSAGASSTETRPTTCPHCRSALPATSSVADSDECSGRTSDRHPSADPQSETNWLTTPGSGAGSIPSLPSVSGDEKLPPASVNWTRTGWPLAKIKEHLDSLLTWDYLPFCLLCKDPFLQSFASGDGRYCSPALVNSLLALSTRIAHVDEHRRPRSQQHQQEQQDHLVNADGGSPTSGWSDSQALFDEAEALVSSRGQPGSLPDIQALGMLALYQVSCGREAEARELAEAFASAITELCLREPLPTDKPDSQYALVRATTYCGAISLVRILKLLTAQPSGMHTTMMQDDGVALDQPPCAYGAHEPPVLSGESRQWHESEQDRMNHRAWWADGDDIGTLAGEHRSQLSSLQLIPAKIFQLTEWVYKLLASPQTAAGDEVVLVYHRCLDWYESFFAMLKTDGSNSPFVLFIHMYYQFCLLSICRPYVSMPLEGLNAHPREICLQTAQSILGLAQSYAGVFGLHRVSPLVPYFVCAAGLLSLAVEEAGHGVLGAVPMPHGVDPRAGAVGKTAKSPEDAIKKEPGDDAMDVDTHHHPRPRGDRHDRRLAQPSHVNMPAVAHARLLLSEMSAVHPAATLAEGMLHRAPGTTKESPMASSLFSLEGHTAVVTGCTRGIGQAVAVGLAEAGADLILVQRDTSNTATKEAVERLGRKASIYTADMGSREQVAALTPKILADGHQVRILVTCAGIQRRHKCEVFPDSDFDEVMQVNLNAVFTLCRDLGAHMLSLDPSPATGRRGSIINFASLLTFQGGLTVPAYAASKGAVGQLTKSFANEWTSRGVTVNAIAPGYIETEMNTALLNDPERLASISARIPAARWGSPDDFKGTAVYLASRASGYVSGHTLVVDGGWMGR</sequence>
<feature type="region of interest" description="Disordered" evidence="5">
    <location>
        <begin position="122"/>
        <end position="208"/>
    </location>
</feature>
<accession>A0A179GKG3</accession>
<evidence type="ECO:0000313" key="7">
    <source>
        <dbReference type="EMBL" id="OAQ78376.1"/>
    </source>
</evidence>
<feature type="compositionally biased region" description="Polar residues" evidence="5">
    <location>
        <begin position="176"/>
        <end position="188"/>
    </location>
</feature>
<dbReference type="SUPFAM" id="SSF51735">
    <property type="entry name" value="NAD(P)-binding Rossmann-fold domains"/>
    <property type="match status" value="1"/>
</dbReference>
<dbReference type="InterPro" id="IPR001138">
    <property type="entry name" value="Zn2Cys6_DnaBD"/>
</dbReference>
<dbReference type="GO" id="GO:0016616">
    <property type="term" value="F:oxidoreductase activity, acting on the CH-OH group of donors, NAD or NADP as acceptor"/>
    <property type="evidence" value="ECO:0007669"/>
    <property type="project" value="TreeGrafter"/>
</dbReference>
<gene>
    <name evidence="7" type="ORF">VFPBJ_06497</name>
</gene>
<evidence type="ECO:0000313" key="8">
    <source>
        <dbReference type="Proteomes" id="UP000078240"/>
    </source>
</evidence>
<dbReference type="GO" id="GO:0000981">
    <property type="term" value="F:DNA-binding transcription factor activity, RNA polymerase II-specific"/>
    <property type="evidence" value="ECO:0007669"/>
    <property type="project" value="InterPro"/>
</dbReference>
<feature type="compositionally biased region" description="Basic and acidic residues" evidence="5">
    <location>
        <begin position="164"/>
        <end position="174"/>
    </location>
</feature>
<dbReference type="FunFam" id="3.40.50.720:FF:000398">
    <property type="entry name" value="Probable 2-deoxy-D-gluconate 3-dehydrogenase"/>
    <property type="match status" value="1"/>
</dbReference>
<dbReference type="SUPFAM" id="SSF57701">
    <property type="entry name" value="Zn2/Cys6 DNA-binding domain"/>
    <property type="match status" value="1"/>
</dbReference>
<evidence type="ECO:0000256" key="5">
    <source>
        <dbReference type="SAM" id="MobiDB-lite"/>
    </source>
</evidence>
<dbReference type="Proteomes" id="UP000078240">
    <property type="component" value="Unassembled WGS sequence"/>
</dbReference>
<feature type="region of interest" description="Disordered" evidence="5">
    <location>
        <begin position="277"/>
        <end position="308"/>
    </location>
</feature>